<dbReference type="InterPro" id="IPR043132">
    <property type="entry name" value="BCAT-like_C"/>
</dbReference>
<evidence type="ECO:0000256" key="3">
    <source>
        <dbReference type="ARBA" id="ARBA00022898"/>
    </source>
</evidence>
<keyword evidence="6" id="KW-1185">Reference proteome</keyword>
<organism evidence="5 6">
    <name type="scientific">Geodia barretti</name>
    <name type="common">Barrett's horny sponge</name>
    <dbReference type="NCBI Taxonomy" id="519541"/>
    <lineage>
        <taxon>Eukaryota</taxon>
        <taxon>Metazoa</taxon>
        <taxon>Porifera</taxon>
        <taxon>Demospongiae</taxon>
        <taxon>Heteroscleromorpha</taxon>
        <taxon>Tetractinellida</taxon>
        <taxon>Astrophorina</taxon>
        <taxon>Geodiidae</taxon>
        <taxon>Geodia</taxon>
    </lineage>
</organism>
<keyword evidence="5" id="KW-0808">Transferase</keyword>
<evidence type="ECO:0000313" key="5">
    <source>
        <dbReference type="EMBL" id="CAI8027362.1"/>
    </source>
</evidence>
<dbReference type="InterPro" id="IPR050571">
    <property type="entry name" value="Class-IV_PLP-Dep_Aminotrnsfr"/>
</dbReference>
<dbReference type="Gene3D" id="3.20.10.10">
    <property type="entry name" value="D-amino Acid Aminotransferase, subunit A, domain 2"/>
    <property type="match status" value="1"/>
</dbReference>
<dbReference type="InterPro" id="IPR036038">
    <property type="entry name" value="Aminotransferase-like"/>
</dbReference>
<dbReference type="InterPro" id="IPR001544">
    <property type="entry name" value="Aminotrans_IV"/>
</dbReference>
<reference evidence="5" key="1">
    <citation type="submission" date="2023-03" db="EMBL/GenBank/DDBJ databases">
        <authorList>
            <person name="Steffen K."/>
            <person name="Cardenas P."/>
        </authorList>
    </citation>
    <scope>NUCLEOTIDE SEQUENCE</scope>
</reference>
<keyword evidence="5" id="KW-0032">Aminotransferase</keyword>
<evidence type="ECO:0000256" key="2">
    <source>
        <dbReference type="ARBA" id="ARBA00009320"/>
    </source>
</evidence>
<evidence type="ECO:0000256" key="1">
    <source>
        <dbReference type="ARBA" id="ARBA00001933"/>
    </source>
</evidence>
<keyword evidence="4" id="KW-0100">Branched-chain amino acid biosynthesis</keyword>
<dbReference type="PANTHER" id="PTHR42743:SF11">
    <property type="entry name" value="AMINODEOXYCHORISMATE LYASE"/>
    <property type="match status" value="1"/>
</dbReference>
<dbReference type="Pfam" id="PF01063">
    <property type="entry name" value="Aminotran_4"/>
    <property type="match status" value="1"/>
</dbReference>
<sequence>MAQERVVYINGEIVPESEAKVSFRDQGFVTGDAVFDATRTFGGVIFKLKEHLGRLYDSLKYMRLDPGIPQHQMADLTMQVLKANQSLLGADDDYWVIQRISRGVPIGGGKYKPTVIIECNPLPFAARARYYRDGLSVVIPSIRRTPPECMSPRVKVHNYINLILADQEVKAQNPDAFSILLDINGNISEGLGSNFFIVKNGVVVTPKEQYVLAGISRETVIELAQGLNIEVQEADVDLYDVYTADEAFVTSTSFCICSVSSINGSTIGDGGVPGPVTDHLQTAYSGLVGINIVGQYLKRLG</sequence>
<accession>A0AA35SEF2</accession>
<comment type="cofactor">
    <cofactor evidence="1">
        <name>pyridoxal 5'-phosphate</name>
        <dbReference type="ChEBI" id="CHEBI:597326"/>
    </cofactor>
</comment>
<dbReference type="PANTHER" id="PTHR42743">
    <property type="entry name" value="AMINO-ACID AMINOTRANSFERASE"/>
    <property type="match status" value="1"/>
</dbReference>
<comment type="similarity">
    <text evidence="2">Belongs to the class-IV pyridoxal-phosphate-dependent aminotransferase family.</text>
</comment>
<dbReference type="Proteomes" id="UP001174909">
    <property type="component" value="Unassembled WGS sequence"/>
</dbReference>
<dbReference type="EMBL" id="CASHTH010002276">
    <property type="protein sequence ID" value="CAI8027362.1"/>
    <property type="molecule type" value="Genomic_DNA"/>
</dbReference>
<evidence type="ECO:0000313" key="6">
    <source>
        <dbReference type="Proteomes" id="UP001174909"/>
    </source>
</evidence>
<dbReference type="FunFam" id="3.20.10.10:FF:000002">
    <property type="entry name" value="D-alanine aminotransferase"/>
    <property type="match status" value="1"/>
</dbReference>
<comment type="caution">
    <text evidence="5">The sequence shown here is derived from an EMBL/GenBank/DDBJ whole genome shotgun (WGS) entry which is preliminary data.</text>
</comment>
<protein>
    <submittedName>
        <fullName evidence="5">Branched-chain-amino-acid aminotransferase</fullName>
    </submittedName>
</protein>
<name>A0AA35SEF2_GEOBA</name>
<dbReference type="Gene3D" id="3.30.470.10">
    <property type="match status" value="1"/>
</dbReference>
<dbReference type="GO" id="GO:0008483">
    <property type="term" value="F:transaminase activity"/>
    <property type="evidence" value="ECO:0007669"/>
    <property type="project" value="UniProtKB-KW"/>
</dbReference>
<dbReference type="GO" id="GO:0008652">
    <property type="term" value="P:amino acid biosynthetic process"/>
    <property type="evidence" value="ECO:0007669"/>
    <property type="project" value="UniProtKB-ARBA"/>
</dbReference>
<dbReference type="InterPro" id="IPR043131">
    <property type="entry name" value="BCAT-like_N"/>
</dbReference>
<evidence type="ECO:0000256" key="4">
    <source>
        <dbReference type="ARBA" id="ARBA00023304"/>
    </source>
</evidence>
<proteinExistence type="inferred from homology"/>
<gene>
    <name evidence="5" type="ORF">GBAR_LOCUS15657</name>
</gene>
<dbReference type="GO" id="GO:0009082">
    <property type="term" value="P:branched-chain amino acid biosynthetic process"/>
    <property type="evidence" value="ECO:0007669"/>
    <property type="project" value="UniProtKB-KW"/>
</dbReference>
<keyword evidence="3" id="KW-0663">Pyridoxal phosphate</keyword>
<keyword evidence="4" id="KW-0028">Amino-acid biosynthesis</keyword>
<dbReference type="SUPFAM" id="SSF56752">
    <property type="entry name" value="D-aminoacid aminotransferase-like PLP-dependent enzymes"/>
    <property type="match status" value="1"/>
</dbReference>
<dbReference type="AlphaFoldDB" id="A0AA35SEF2"/>